<feature type="domain" description="Glycosyltransferase 2-like" evidence="2">
    <location>
        <begin position="7"/>
        <end position="156"/>
    </location>
</feature>
<dbReference type="InterPro" id="IPR029044">
    <property type="entry name" value="Nucleotide-diphossugar_trans"/>
</dbReference>
<keyword evidence="1" id="KW-0812">Transmembrane</keyword>
<dbReference type="Pfam" id="PF00535">
    <property type="entry name" value="Glycos_transf_2"/>
    <property type="match status" value="1"/>
</dbReference>
<reference evidence="3 4" key="1">
    <citation type="submission" date="2018-05" db="EMBL/GenBank/DDBJ databases">
        <title>A metagenomic window into the 2 km-deep terrestrial subsurface aquifer revealed taxonomically and functionally diverse microbial community comprising novel uncultured bacterial lineages.</title>
        <authorList>
            <person name="Kadnikov V.V."/>
            <person name="Mardanov A.V."/>
            <person name="Beletsky A.V."/>
            <person name="Banks D."/>
            <person name="Pimenov N.V."/>
            <person name="Frank Y.A."/>
            <person name="Karnachuk O.V."/>
            <person name="Ravin N.V."/>
        </authorList>
    </citation>
    <scope>NUCLEOTIDE SEQUENCE [LARGE SCALE GENOMIC DNA]</scope>
    <source>
        <strain evidence="3">BY5</strain>
    </source>
</reference>
<feature type="transmembrane region" description="Helical" evidence="1">
    <location>
        <begin position="344"/>
        <end position="366"/>
    </location>
</feature>
<dbReference type="EMBL" id="QOQW01000006">
    <property type="protein sequence ID" value="RCK80506.1"/>
    <property type="molecule type" value="Genomic_DNA"/>
</dbReference>
<feature type="transmembrane region" description="Helical" evidence="1">
    <location>
        <begin position="309"/>
        <end position="332"/>
    </location>
</feature>
<keyword evidence="1" id="KW-1133">Transmembrane helix</keyword>
<accession>A0A367ZR26</accession>
<dbReference type="GO" id="GO:0016740">
    <property type="term" value="F:transferase activity"/>
    <property type="evidence" value="ECO:0007669"/>
    <property type="project" value="UniProtKB-KW"/>
</dbReference>
<evidence type="ECO:0000313" key="3">
    <source>
        <dbReference type="EMBL" id="RCK80506.1"/>
    </source>
</evidence>
<name>A0A367ZR26_9BACT</name>
<protein>
    <submittedName>
        <fullName evidence="3">Glycosyltransferase</fullName>
    </submittedName>
</protein>
<dbReference type="PANTHER" id="PTHR43685:SF3">
    <property type="entry name" value="SLR2126 PROTEIN"/>
    <property type="match status" value="1"/>
</dbReference>
<dbReference type="Gene3D" id="3.90.550.10">
    <property type="entry name" value="Spore Coat Polysaccharide Biosynthesis Protein SpsA, Chain A"/>
    <property type="match status" value="1"/>
</dbReference>
<organism evidence="3 4">
    <name type="scientific">Candidatus Ozemobacter sibiricus</name>
    <dbReference type="NCBI Taxonomy" id="2268124"/>
    <lineage>
        <taxon>Bacteria</taxon>
        <taxon>Candidatus Ozemobacteria</taxon>
        <taxon>Candidatus Ozemobacterales</taxon>
        <taxon>Candidatus Ozemobacteraceae</taxon>
        <taxon>Candidatus Ozemobacter</taxon>
    </lineage>
</organism>
<dbReference type="AlphaFoldDB" id="A0A367ZR26"/>
<keyword evidence="1" id="KW-0472">Membrane</keyword>
<dbReference type="InterPro" id="IPR001173">
    <property type="entry name" value="Glyco_trans_2-like"/>
</dbReference>
<gene>
    <name evidence="3" type="ORF">OZSIB_3252</name>
</gene>
<evidence type="ECO:0000256" key="1">
    <source>
        <dbReference type="SAM" id="Phobius"/>
    </source>
</evidence>
<dbReference type="InterPro" id="IPR050834">
    <property type="entry name" value="Glycosyltransf_2"/>
</dbReference>
<evidence type="ECO:0000259" key="2">
    <source>
        <dbReference type="Pfam" id="PF00535"/>
    </source>
</evidence>
<dbReference type="PANTHER" id="PTHR43685">
    <property type="entry name" value="GLYCOSYLTRANSFERASE"/>
    <property type="match status" value="1"/>
</dbReference>
<dbReference type="Proteomes" id="UP000252355">
    <property type="component" value="Unassembled WGS sequence"/>
</dbReference>
<evidence type="ECO:0000313" key="4">
    <source>
        <dbReference type="Proteomes" id="UP000252355"/>
    </source>
</evidence>
<dbReference type="SUPFAM" id="SSF53448">
    <property type="entry name" value="Nucleotide-diphospho-sugar transferases"/>
    <property type="match status" value="1"/>
</dbReference>
<proteinExistence type="predicted"/>
<comment type="caution">
    <text evidence="3">The sequence shown here is derived from an EMBL/GenBank/DDBJ whole genome shotgun (WGS) entry which is preliminary data.</text>
</comment>
<keyword evidence="3" id="KW-0808">Transferase</keyword>
<sequence length="386" mass="42714">MGEIAVSVVVPVYNNPEGLTACLEALAAQQTARSFEVVVVDDASTVDLEPIRTAFSPRLSLQWQRLPRNSGPAAARNAGIQAARGELVLFTDGDCRPEPLWLEALARPFDDPAVRGAKGVYRTAQTDRVARLAQLEFEERYDLLATFPDIDFVDTYSGAFRRADLLAVGGFDTSFRRADNEDVDLSFRIKARGGRFVFVPTAVVWHRHREGWAGYARLKFGRGFWRMKVYRKHPHKAGRDTYTPWTLKAQLGLLGLAPLLAMGSWLGWPGPGWRSRQQESALASAPGLRPLGKGMIGGGFAPPRRRSGLAAWVLSWFAAWLITCLPLMKVAWRRDRWLMPWVPVFLLVRGVALVAGMLAGIGSGLLEPWPARSGKANQQEVAQVRG</sequence>